<dbReference type="RefSeq" id="WP_208503564.1">
    <property type="nucleotide sequence ID" value="NZ_JAGFOA010000004.1"/>
</dbReference>
<dbReference type="Gene3D" id="3.40.630.30">
    <property type="match status" value="1"/>
</dbReference>
<dbReference type="InterPro" id="IPR016181">
    <property type="entry name" value="Acyl_CoA_acyltransferase"/>
</dbReference>
<dbReference type="SUPFAM" id="SSF55729">
    <property type="entry name" value="Acyl-CoA N-acyltransferases (Nat)"/>
    <property type="match status" value="1"/>
</dbReference>
<dbReference type="AlphaFoldDB" id="A0A939QNK0"/>
<gene>
    <name evidence="2" type="ORF">J5V96_10500</name>
</gene>
<comment type="caution">
    <text evidence="2">The sequence shown here is derived from an EMBL/GenBank/DDBJ whole genome shotgun (WGS) entry which is preliminary data.</text>
</comment>
<sequence>MFDTIDIPGLRIDALAVPATMDAAGAADLIAAGEVMTASTRHDTGTTLFDCEPAEWLAALHATAYTDRQAHVARDGDRIVGVLTFEYQRDGEKNVTAGVHVHPDARGCGIEDALFGHAEQLARAHGRTVLNTFNMLPAGFPGEQLPSPAGLGSIARDAESTQLLLRHGYTLGQVERCSVFAFGSSLDRAERMLAEALEKAGPDYRPVWWQNPTPDEYVDSYAYAVSRMATDVPSGELEWEEETWDAERIRYREKLKRDAGQIMAVAVVVHEPTGAIVAFNEIVIGRDRHRRSENYGTLVLKEHRGHRLGTIVKCVGLIRWHELVPTSPSVMTFNAEENRYMLDVNEAVGFVPAVTSGEWKKEL</sequence>
<reference evidence="2" key="1">
    <citation type="submission" date="2021-03" db="EMBL/GenBank/DDBJ databases">
        <title>Microbacterium sp. nov., a novel actinobacterium isolated from cow dung.</title>
        <authorList>
            <person name="Zhang L."/>
        </authorList>
    </citation>
    <scope>NUCLEOTIDE SEQUENCE</scope>
    <source>
        <strain evidence="2">NEAU-LLB</strain>
    </source>
</reference>
<evidence type="ECO:0000313" key="3">
    <source>
        <dbReference type="Proteomes" id="UP000680132"/>
    </source>
</evidence>
<dbReference type="PROSITE" id="PS51186">
    <property type="entry name" value="GNAT"/>
    <property type="match status" value="1"/>
</dbReference>
<feature type="domain" description="N-acetyltransferase" evidence="1">
    <location>
        <begin position="19"/>
        <end position="159"/>
    </location>
</feature>
<evidence type="ECO:0000313" key="2">
    <source>
        <dbReference type="EMBL" id="MBO3663940.1"/>
    </source>
</evidence>
<name>A0A939QNK0_9MICO</name>
<dbReference type="EMBL" id="JAGFOA010000004">
    <property type="protein sequence ID" value="MBO3663940.1"/>
    <property type="molecule type" value="Genomic_DNA"/>
</dbReference>
<organism evidence="2 3">
    <name type="scientific">Microbacterium stercoris</name>
    <dbReference type="NCBI Taxonomy" id="2820289"/>
    <lineage>
        <taxon>Bacteria</taxon>
        <taxon>Bacillati</taxon>
        <taxon>Actinomycetota</taxon>
        <taxon>Actinomycetes</taxon>
        <taxon>Micrococcales</taxon>
        <taxon>Microbacteriaceae</taxon>
        <taxon>Microbacterium</taxon>
    </lineage>
</organism>
<protein>
    <submittedName>
        <fullName evidence="2">GNAT family N-acetyltransferase</fullName>
    </submittedName>
</protein>
<dbReference type="Pfam" id="PF00583">
    <property type="entry name" value="Acetyltransf_1"/>
    <property type="match status" value="1"/>
</dbReference>
<dbReference type="GO" id="GO:0016747">
    <property type="term" value="F:acyltransferase activity, transferring groups other than amino-acyl groups"/>
    <property type="evidence" value="ECO:0007669"/>
    <property type="project" value="InterPro"/>
</dbReference>
<dbReference type="InterPro" id="IPR000182">
    <property type="entry name" value="GNAT_dom"/>
</dbReference>
<accession>A0A939QNK0</accession>
<dbReference type="Proteomes" id="UP000680132">
    <property type="component" value="Unassembled WGS sequence"/>
</dbReference>
<keyword evidence="3" id="KW-1185">Reference proteome</keyword>
<evidence type="ECO:0000259" key="1">
    <source>
        <dbReference type="PROSITE" id="PS51186"/>
    </source>
</evidence>
<dbReference type="CDD" id="cd04301">
    <property type="entry name" value="NAT_SF"/>
    <property type="match status" value="1"/>
</dbReference>
<proteinExistence type="predicted"/>